<evidence type="ECO:0000313" key="3">
    <source>
        <dbReference type="Proteomes" id="UP000075221"/>
    </source>
</evidence>
<reference evidence="2 4" key="1">
    <citation type="journal article" date="2016" name="Plant Dis.">
        <title>Improved production of propionic acid using genome shuffling.</title>
        <authorList>
            <person name="Luna-Flores C.H."/>
            <person name="Palfreyman R.W."/>
            <person name="Kromer J.O."/>
            <person name="Nielsen L.K."/>
            <person name="Marcellin E."/>
        </authorList>
    </citation>
    <scope>NUCLEOTIDE SEQUENCE [LARGE SCALE GENOMIC DNA]</scope>
    <source>
        <strain evidence="2 4">F3E8</strain>
    </source>
</reference>
<accession>A0AAC8YET0</accession>
<proteinExistence type="predicted"/>
<keyword evidence="4" id="KW-1185">Reference proteome</keyword>
<dbReference type="EMBL" id="CP014352">
    <property type="protein sequence ID" value="AMS05332.1"/>
    <property type="molecule type" value="Genomic_DNA"/>
</dbReference>
<gene>
    <name evidence="2" type="ORF">A8L58_08990</name>
    <name evidence="1" type="ORF">AXH35_07535</name>
</gene>
<dbReference type="EMBL" id="CP015970">
    <property type="protein sequence ID" value="AOZ46810.1"/>
    <property type="molecule type" value="Genomic_DNA"/>
</dbReference>
<protein>
    <recommendedName>
        <fullName evidence="5">Abi-like protein</fullName>
    </recommendedName>
</protein>
<evidence type="ECO:0008006" key="5">
    <source>
        <dbReference type="Google" id="ProtNLM"/>
    </source>
</evidence>
<evidence type="ECO:0000313" key="1">
    <source>
        <dbReference type="EMBL" id="AMS05332.1"/>
    </source>
</evidence>
<organism evidence="1 3">
    <name type="scientific">Acidipropionibacterium acidipropionici</name>
    <dbReference type="NCBI Taxonomy" id="1748"/>
    <lineage>
        <taxon>Bacteria</taxon>
        <taxon>Bacillati</taxon>
        <taxon>Actinomycetota</taxon>
        <taxon>Actinomycetes</taxon>
        <taxon>Propionibacteriales</taxon>
        <taxon>Propionibacteriaceae</taxon>
        <taxon>Acidipropionibacterium</taxon>
    </lineage>
</organism>
<dbReference type="AlphaFoldDB" id="A0AAC8YET0"/>
<name>A0AAC8YET0_9ACTN</name>
<dbReference type="Proteomes" id="UP000178666">
    <property type="component" value="Chromosome"/>
</dbReference>
<reference evidence="1 3" key="2">
    <citation type="submission" date="2016-02" db="EMBL/GenBank/DDBJ databases">
        <title>Complete Genome Sequence of Propionibacterium acidipropionici ATCC 55737.</title>
        <authorList>
            <person name="Luna Flores C.H."/>
            <person name="Nielsen L.K."/>
            <person name="Marcellin E."/>
        </authorList>
    </citation>
    <scope>NUCLEOTIDE SEQUENCE [LARGE SCALE GENOMIC DNA]</scope>
    <source>
        <strain evidence="1 3">ATCC 55737</strain>
    </source>
</reference>
<evidence type="ECO:0000313" key="2">
    <source>
        <dbReference type="EMBL" id="AOZ46810.1"/>
    </source>
</evidence>
<dbReference type="Proteomes" id="UP000075221">
    <property type="component" value="Chromosome"/>
</dbReference>
<evidence type="ECO:0000313" key="4">
    <source>
        <dbReference type="Proteomes" id="UP000178666"/>
    </source>
</evidence>
<sequence>MTFGFWSTLTVGERAPTIWNPILHRAFPKGTGRARVHGLVTSVVKFRNRLAHNEPVFSTRTGLENRLAEVRVLFELIDPDAYFYVAGHSTLGAALDSCPISGLTSATGID</sequence>